<dbReference type="Pfam" id="PF00686">
    <property type="entry name" value="CBM_20"/>
    <property type="match status" value="1"/>
</dbReference>
<dbReference type="SMART" id="SM01065">
    <property type="entry name" value="CBM_2"/>
    <property type="match status" value="1"/>
</dbReference>
<protein>
    <recommendedName>
        <fullName evidence="1">CBM20 domain-containing protein</fullName>
    </recommendedName>
</protein>
<name>A0ABN9PIP7_9DINO</name>
<dbReference type="SUPFAM" id="SSF49452">
    <property type="entry name" value="Starch-binding domain-like"/>
    <property type="match status" value="1"/>
</dbReference>
<evidence type="ECO:0000313" key="3">
    <source>
        <dbReference type="Proteomes" id="UP001189429"/>
    </source>
</evidence>
<dbReference type="PROSITE" id="PS51166">
    <property type="entry name" value="CBM20"/>
    <property type="match status" value="1"/>
</dbReference>
<dbReference type="PANTHER" id="PTHR15048:SF0">
    <property type="entry name" value="STARCH-BINDING DOMAIN-CONTAINING PROTEIN 1"/>
    <property type="match status" value="1"/>
</dbReference>
<comment type="caution">
    <text evidence="2">The sequence shown here is derived from an EMBL/GenBank/DDBJ whole genome shotgun (WGS) entry which is preliminary data.</text>
</comment>
<dbReference type="Gene3D" id="2.60.40.10">
    <property type="entry name" value="Immunoglobulins"/>
    <property type="match status" value="1"/>
</dbReference>
<accession>A0ABN9PIP7</accession>
<keyword evidence="3" id="KW-1185">Reference proteome</keyword>
<sequence length="212" mass="22355">MHSAIEAVEGRPDKKWFEKFSLENAAKGNAIYQHLRGGGHEPAAQGAVSFGGGESVLLEFATLYLSPCSGFDADQAALFPFRRGRPDDPVLPAHEGRAFTSAQVCFKVTCNATNPGEGVFIVGSSPQLGDWDPAKGVACATTTETFPVWTSEPVSMHTAAEFKIVVQHAERRDGARWEGGGNKSVEGAALAGADSLTLSCSWGGLEVTATRA</sequence>
<dbReference type="Proteomes" id="UP001189429">
    <property type="component" value="Unassembled WGS sequence"/>
</dbReference>
<evidence type="ECO:0000259" key="1">
    <source>
        <dbReference type="PROSITE" id="PS51166"/>
    </source>
</evidence>
<gene>
    <name evidence="2" type="ORF">PCOR1329_LOCUS3015</name>
</gene>
<evidence type="ECO:0000313" key="2">
    <source>
        <dbReference type="EMBL" id="CAK0792442.1"/>
    </source>
</evidence>
<dbReference type="InterPro" id="IPR013784">
    <property type="entry name" value="Carb-bd-like_fold"/>
</dbReference>
<feature type="domain" description="CBM20" evidence="1">
    <location>
        <begin position="96"/>
        <end position="204"/>
    </location>
</feature>
<dbReference type="EMBL" id="CAUYUJ010000769">
    <property type="protein sequence ID" value="CAK0792442.1"/>
    <property type="molecule type" value="Genomic_DNA"/>
</dbReference>
<organism evidence="2 3">
    <name type="scientific">Prorocentrum cordatum</name>
    <dbReference type="NCBI Taxonomy" id="2364126"/>
    <lineage>
        <taxon>Eukaryota</taxon>
        <taxon>Sar</taxon>
        <taxon>Alveolata</taxon>
        <taxon>Dinophyceae</taxon>
        <taxon>Prorocentrales</taxon>
        <taxon>Prorocentraceae</taxon>
        <taxon>Prorocentrum</taxon>
    </lineage>
</organism>
<reference evidence="2" key="1">
    <citation type="submission" date="2023-10" db="EMBL/GenBank/DDBJ databases">
        <authorList>
            <person name="Chen Y."/>
            <person name="Shah S."/>
            <person name="Dougan E. K."/>
            <person name="Thang M."/>
            <person name="Chan C."/>
        </authorList>
    </citation>
    <scope>NUCLEOTIDE SEQUENCE [LARGE SCALE GENOMIC DNA]</scope>
</reference>
<dbReference type="InterPro" id="IPR013783">
    <property type="entry name" value="Ig-like_fold"/>
</dbReference>
<dbReference type="InterPro" id="IPR002044">
    <property type="entry name" value="CBM20"/>
</dbReference>
<dbReference type="PANTHER" id="PTHR15048">
    <property type="entry name" value="STARCH-BINDING DOMAIN-CONTAINING PROTEIN 1"/>
    <property type="match status" value="1"/>
</dbReference>
<dbReference type="CDD" id="cd05467">
    <property type="entry name" value="CBM20"/>
    <property type="match status" value="1"/>
</dbReference>
<proteinExistence type="predicted"/>